<protein>
    <recommendedName>
        <fullName evidence="3">MarR family transcriptional regulator</fullName>
    </recommendedName>
</protein>
<organism evidence="1 2">
    <name type="scientific">Nocardia thailandica</name>
    <dbReference type="NCBI Taxonomy" id="257275"/>
    <lineage>
        <taxon>Bacteria</taxon>
        <taxon>Bacillati</taxon>
        <taxon>Actinomycetota</taxon>
        <taxon>Actinomycetes</taxon>
        <taxon>Mycobacteriales</taxon>
        <taxon>Nocardiaceae</taxon>
        <taxon>Nocardia</taxon>
    </lineage>
</organism>
<dbReference type="InterPro" id="IPR036388">
    <property type="entry name" value="WH-like_DNA-bd_sf"/>
</dbReference>
<dbReference type="RefSeq" id="WP_387703194.1">
    <property type="nucleotide sequence ID" value="NZ_JBIAMX010000031.1"/>
</dbReference>
<dbReference type="SUPFAM" id="SSF46785">
    <property type="entry name" value="Winged helix' DNA-binding domain"/>
    <property type="match status" value="1"/>
</dbReference>
<accession>A0ABW6PX83</accession>
<name>A0ABW6PX83_9NOCA</name>
<evidence type="ECO:0008006" key="3">
    <source>
        <dbReference type="Google" id="ProtNLM"/>
    </source>
</evidence>
<gene>
    <name evidence="1" type="ORF">ACFYTF_29780</name>
</gene>
<reference evidence="1 2" key="1">
    <citation type="submission" date="2024-10" db="EMBL/GenBank/DDBJ databases">
        <title>The Natural Products Discovery Center: Release of the First 8490 Sequenced Strains for Exploring Actinobacteria Biosynthetic Diversity.</title>
        <authorList>
            <person name="Kalkreuter E."/>
            <person name="Kautsar S.A."/>
            <person name="Yang D."/>
            <person name="Bader C.D."/>
            <person name="Teijaro C.N."/>
            <person name="Fluegel L."/>
            <person name="Davis C.M."/>
            <person name="Simpson J.R."/>
            <person name="Lauterbach L."/>
            <person name="Steele A.D."/>
            <person name="Gui C."/>
            <person name="Meng S."/>
            <person name="Li G."/>
            <person name="Viehrig K."/>
            <person name="Ye F."/>
            <person name="Su P."/>
            <person name="Kiefer A.F."/>
            <person name="Nichols A."/>
            <person name="Cepeda A.J."/>
            <person name="Yan W."/>
            <person name="Fan B."/>
            <person name="Jiang Y."/>
            <person name="Adhikari A."/>
            <person name="Zheng C.-J."/>
            <person name="Schuster L."/>
            <person name="Cowan T.M."/>
            <person name="Smanski M.J."/>
            <person name="Chevrette M.G."/>
            <person name="De Carvalho L.P.S."/>
            <person name="Shen B."/>
        </authorList>
    </citation>
    <scope>NUCLEOTIDE SEQUENCE [LARGE SCALE GENOMIC DNA]</scope>
    <source>
        <strain evidence="1 2">NPDC004045</strain>
    </source>
</reference>
<evidence type="ECO:0000313" key="1">
    <source>
        <dbReference type="EMBL" id="MFF0547036.1"/>
    </source>
</evidence>
<dbReference type="Proteomes" id="UP001601444">
    <property type="component" value="Unassembled WGS sequence"/>
</dbReference>
<evidence type="ECO:0000313" key="2">
    <source>
        <dbReference type="Proteomes" id="UP001601444"/>
    </source>
</evidence>
<sequence length="65" mass="7251">MNTLEEEVLSALQPGAQLTLATLARCLQRPHWRVRRAANALRRQGLVFQYHSGAWVASPAGRVAR</sequence>
<comment type="caution">
    <text evidence="1">The sequence shown here is derived from an EMBL/GenBank/DDBJ whole genome shotgun (WGS) entry which is preliminary data.</text>
</comment>
<dbReference type="EMBL" id="JBIAMX010000031">
    <property type="protein sequence ID" value="MFF0547036.1"/>
    <property type="molecule type" value="Genomic_DNA"/>
</dbReference>
<dbReference type="InterPro" id="IPR036390">
    <property type="entry name" value="WH_DNA-bd_sf"/>
</dbReference>
<dbReference type="Gene3D" id="1.10.10.10">
    <property type="entry name" value="Winged helix-like DNA-binding domain superfamily/Winged helix DNA-binding domain"/>
    <property type="match status" value="1"/>
</dbReference>
<proteinExistence type="predicted"/>
<keyword evidence="2" id="KW-1185">Reference proteome</keyword>